<organism evidence="1">
    <name type="scientific">Anguilla anguilla</name>
    <name type="common">European freshwater eel</name>
    <name type="synonym">Muraena anguilla</name>
    <dbReference type="NCBI Taxonomy" id="7936"/>
    <lineage>
        <taxon>Eukaryota</taxon>
        <taxon>Metazoa</taxon>
        <taxon>Chordata</taxon>
        <taxon>Craniata</taxon>
        <taxon>Vertebrata</taxon>
        <taxon>Euteleostomi</taxon>
        <taxon>Actinopterygii</taxon>
        <taxon>Neopterygii</taxon>
        <taxon>Teleostei</taxon>
        <taxon>Anguilliformes</taxon>
        <taxon>Anguillidae</taxon>
        <taxon>Anguilla</taxon>
    </lineage>
</organism>
<proteinExistence type="predicted"/>
<dbReference type="EMBL" id="GBXM01043666">
    <property type="protein sequence ID" value="JAH64911.1"/>
    <property type="molecule type" value="Transcribed_RNA"/>
</dbReference>
<accession>A0A0E9UGR5</accession>
<protein>
    <submittedName>
        <fullName evidence="1">Uncharacterized protein</fullName>
    </submittedName>
</protein>
<name>A0A0E9UGR5_ANGAN</name>
<dbReference type="AlphaFoldDB" id="A0A0E9UGR5"/>
<reference evidence="1" key="1">
    <citation type="submission" date="2014-11" db="EMBL/GenBank/DDBJ databases">
        <authorList>
            <person name="Amaro Gonzalez C."/>
        </authorList>
    </citation>
    <scope>NUCLEOTIDE SEQUENCE</scope>
</reference>
<evidence type="ECO:0000313" key="1">
    <source>
        <dbReference type="EMBL" id="JAH64911.1"/>
    </source>
</evidence>
<sequence length="73" mass="8041">MSNIHNNISHKSLKNHPLCPPLNFLTLCGLSGPATLYICFTGKLTKSLKSPSALHHHCTLQLSYTLKHTSDSK</sequence>
<reference evidence="1" key="2">
    <citation type="journal article" date="2015" name="Fish Shellfish Immunol.">
        <title>Early steps in the European eel (Anguilla anguilla)-Vibrio vulnificus interaction in the gills: Role of the RtxA13 toxin.</title>
        <authorList>
            <person name="Callol A."/>
            <person name="Pajuelo D."/>
            <person name="Ebbesson L."/>
            <person name="Teles M."/>
            <person name="MacKenzie S."/>
            <person name="Amaro C."/>
        </authorList>
    </citation>
    <scope>NUCLEOTIDE SEQUENCE</scope>
</reference>